<feature type="binding site" evidence="15">
    <location>
        <position position="450"/>
    </location>
    <ligand>
        <name>Zn(2+)</name>
        <dbReference type="ChEBI" id="CHEBI:29105"/>
        <note>catalytic</note>
    </ligand>
</feature>
<dbReference type="GO" id="GO:0016887">
    <property type="term" value="F:ATP hydrolysis activity"/>
    <property type="evidence" value="ECO:0007669"/>
    <property type="project" value="UniProtKB-UniRule"/>
</dbReference>
<dbReference type="PROSITE" id="PS00674">
    <property type="entry name" value="AAA"/>
    <property type="match status" value="1"/>
</dbReference>
<dbReference type="Proteomes" id="UP000823617">
    <property type="component" value="Unassembled WGS sequence"/>
</dbReference>
<dbReference type="CDD" id="cd19501">
    <property type="entry name" value="RecA-like_FtsH"/>
    <property type="match status" value="1"/>
</dbReference>
<keyword evidence="12 15" id="KW-0482">Metalloprotease</keyword>
<comment type="subunit">
    <text evidence="15">Homohexamer.</text>
</comment>
<evidence type="ECO:0000256" key="4">
    <source>
        <dbReference type="ARBA" id="ARBA00022670"/>
    </source>
</evidence>
<keyword evidence="7 15" id="KW-0547">Nucleotide-binding</keyword>
<dbReference type="PANTHER" id="PTHR23076:SF97">
    <property type="entry name" value="ATP-DEPENDENT ZINC METALLOPROTEASE YME1L1"/>
    <property type="match status" value="1"/>
</dbReference>
<comment type="similarity">
    <text evidence="16">Belongs to the AAA ATPase family.</text>
</comment>
<dbReference type="GO" id="GO:0005524">
    <property type="term" value="F:ATP binding"/>
    <property type="evidence" value="ECO:0007669"/>
    <property type="project" value="UniProtKB-UniRule"/>
</dbReference>
<keyword evidence="4 15" id="KW-0645">Protease</keyword>
<feature type="binding site" evidence="15">
    <location>
        <begin position="225"/>
        <end position="232"/>
    </location>
    <ligand>
        <name>ATP</name>
        <dbReference type="ChEBI" id="CHEBI:30616"/>
    </ligand>
</feature>
<dbReference type="Gene3D" id="3.40.50.300">
    <property type="entry name" value="P-loop containing nucleotide triphosphate hydrolases"/>
    <property type="match status" value="1"/>
</dbReference>
<keyword evidence="3 15" id="KW-1003">Cell membrane</keyword>
<feature type="active site" evidence="15">
    <location>
        <position position="447"/>
    </location>
</feature>
<dbReference type="GO" id="GO:0006508">
    <property type="term" value="P:proteolysis"/>
    <property type="evidence" value="ECO:0007669"/>
    <property type="project" value="UniProtKB-KW"/>
</dbReference>
<dbReference type="FunFam" id="1.20.58.760:FF:000001">
    <property type="entry name" value="ATP-dependent zinc metalloprotease FtsH"/>
    <property type="match status" value="1"/>
</dbReference>
<feature type="binding site" evidence="15">
    <location>
        <position position="446"/>
    </location>
    <ligand>
        <name>Zn(2+)</name>
        <dbReference type="ChEBI" id="CHEBI:29105"/>
        <note>catalytic</note>
    </ligand>
</feature>
<dbReference type="GO" id="GO:0030163">
    <property type="term" value="P:protein catabolic process"/>
    <property type="evidence" value="ECO:0007669"/>
    <property type="project" value="UniProtKB-UniRule"/>
</dbReference>
<evidence type="ECO:0000256" key="5">
    <source>
        <dbReference type="ARBA" id="ARBA00022692"/>
    </source>
</evidence>
<proteinExistence type="inferred from homology"/>
<comment type="similarity">
    <text evidence="14 15">In the central section; belongs to the AAA ATPase family.</text>
</comment>
<dbReference type="InterPro" id="IPR003959">
    <property type="entry name" value="ATPase_AAA_core"/>
</dbReference>
<dbReference type="SUPFAM" id="SSF140990">
    <property type="entry name" value="FtsH protease domain-like"/>
    <property type="match status" value="1"/>
</dbReference>
<evidence type="ECO:0000256" key="11">
    <source>
        <dbReference type="ARBA" id="ARBA00022989"/>
    </source>
</evidence>
<evidence type="ECO:0000256" key="15">
    <source>
        <dbReference type="HAMAP-Rule" id="MF_01458"/>
    </source>
</evidence>
<dbReference type="InterPro" id="IPR041569">
    <property type="entry name" value="AAA_lid_3"/>
</dbReference>
<dbReference type="InterPro" id="IPR011546">
    <property type="entry name" value="Pept_M41_FtsH_extracell"/>
</dbReference>
<evidence type="ECO:0000313" key="18">
    <source>
        <dbReference type="EMBL" id="MBO8455090.1"/>
    </source>
</evidence>
<keyword evidence="10 15" id="KW-0067">ATP-binding</keyword>
<evidence type="ECO:0000256" key="13">
    <source>
        <dbReference type="ARBA" id="ARBA00023136"/>
    </source>
</evidence>
<dbReference type="Pfam" id="PF00004">
    <property type="entry name" value="AAA"/>
    <property type="match status" value="1"/>
</dbReference>
<reference evidence="18" key="2">
    <citation type="journal article" date="2021" name="PeerJ">
        <title>Extensive microbial diversity within the chicken gut microbiome revealed by metagenomics and culture.</title>
        <authorList>
            <person name="Gilroy R."/>
            <person name="Ravi A."/>
            <person name="Getino M."/>
            <person name="Pursley I."/>
            <person name="Horton D.L."/>
            <person name="Alikhan N.F."/>
            <person name="Baker D."/>
            <person name="Gharbi K."/>
            <person name="Hall N."/>
            <person name="Watson M."/>
            <person name="Adriaenssens E.M."/>
            <person name="Foster-Nyarko E."/>
            <person name="Jarju S."/>
            <person name="Secka A."/>
            <person name="Antonio M."/>
            <person name="Oren A."/>
            <person name="Chaudhuri R.R."/>
            <person name="La Ragione R."/>
            <person name="Hildebrand F."/>
            <person name="Pallen M.J."/>
        </authorList>
    </citation>
    <scope>NUCLEOTIDE SEQUENCE</scope>
    <source>
        <strain evidence="18">B1-3475</strain>
    </source>
</reference>
<dbReference type="InterPro" id="IPR037219">
    <property type="entry name" value="Peptidase_M41-like"/>
</dbReference>
<feature type="binding site" evidence="15">
    <location>
        <position position="523"/>
    </location>
    <ligand>
        <name>Zn(2+)</name>
        <dbReference type="ChEBI" id="CHEBI:29105"/>
        <note>catalytic</note>
    </ligand>
</feature>
<keyword evidence="9 15" id="KW-0862">Zinc</keyword>
<comment type="similarity">
    <text evidence="2 15">In the C-terminal section; belongs to the peptidase M41 family.</text>
</comment>
<evidence type="ECO:0000256" key="8">
    <source>
        <dbReference type="ARBA" id="ARBA00022801"/>
    </source>
</evidence>
<comment type="caution">
    <text evidence="18">The sequence shown here is derived from an EMBL/GenBank/DDBJ whole genome shotgun (WGS) entry which is preliminary data.</text>
</comment>
<dbReference type="Pfam" id="PF17862">
    <property type="entry name" value="AAA_lid_3"/>
    <property type="match status" value="1"/>
</dbReference>
<evidence type="ECO:0000256" key="12">
    <source>
        <dbReference type="ARBA" id="ARBA00023049"/>
    </source>
</evidence>
<comment type="function">
    <text evidence="15">Acts as a processive, ATP-dependent zinc metallopeptidase for both cytoplasmic and membrane proteins. Plays a role in the quality control of integral membrane proteins.</text>
</comment>
<dbReference type="NCBIfam" id="TIGR01241">
    <property type="entry name" value="FtsH_fam"/>
    <property type="match status" value="1"/>
</dbReference>
<dbReference type="Gene3D" id="1.20.58.760">
    <property type="entry name" value="Peptidase M41"/>
    <property type="match status" value="1"/>
</dbReference>
<dbReference type="InterPro" id="IPR003593">
    <property type="entry name" value="AAA+_ATPase"/>
</dbReference>
<dbReference type="InterPro" id="IPR005936">
    <property type="entry name" value="FtsH"/>
</dbReference>
<evidence type="ECO:0000256" key="3">
    <source>
        <dbReference type="ARBA" id="ARBA00022475"/>
    </source>
</evidence>
<organism evidence="18 19">
    <name type="scientific">Candidatus Cryptobacteroides intestinigallinarum</name>
    <dbReference type="NCBI Taxonomy" id="2840767"/>
    <lineage>
        <taxon>Bacteria</taxon>
        <taxon>Pseudomonadati</taxon>
        <taxon>Bacteroidota</taxon>
        <taxon>Bacteroidia</taxon>
        <taxon>Bacteroidales</taxon>
        <taxon>Candidatus Cryptobacteroides</taxon>
    </lineage>
</organism>
<dbReference type="InterPro" id="IPR003960">
    <property type="entry name" value="ATPase_AAA_CS"/>
</dbReference>
<dbReference type="GO" id="GO:0008270">
    <property type="term" value="F:zinc ion binding"/>
    <property type="evidence" value="ECO:0007669"/>
    <property type="project" value="UniProtKB-UniRule"/>
</dbReference>
<comment type="subcellular location">
    <subcellularLocation>
        <location evidence="15">Cell membrane</location>
        <topology evidence="15">Multi-pass membrane protein</topology>
        <orientation evidence="15">Cytoplasmic side</orientation>
    </subcellularLocation>
    <subcellularLocation>
        <location evidence="1">Membrane</location>
    </subcellularLocation>
</comment>
<dbReference type="SUPFAM" id="SSF52540">
    <property type="entry name" value="P-loop containing nucleoside triphosphate hydrolases"/>
    <property type="match status" value="1"/>
</dbReference>
<dbReference type="Gene3D" id="3.30.720.210">
    <property type="match status" value="1"/>
</dbReference>
<evidence type="ECO:0000256" key="9">
    <source>
        <dbReference type="ARBA" id="ARBA00022833"/>
    </source>
</evidence>
<keyword evidence="6 15" id="KW-0479">Metal-binding</keyword>
<dbReference type="InterPro" id="IPR000642">
    <property type="entry name" value="Peptidase_M41"/>
</dbReference>
<evidence type="ECO:0000313" key="19">
    <source>
        <dbReference type="Proteomes" id="UP000823617"/>
    </source>
</evidence>
<sequence>MGNNIQQKNDPQGNSPLRQGNVLWGLFIILVIVFLLNALVFPKVGANRIIPTDYGTFIAKVDSGAVREVVIEDQNIYFRADTADSKTATFQTGSVDDPELVDRLLNAASPSPEGKILFTKKIQKENSALMDFILWWVLPLLLMSVVWRQVAKGMKSRMGGMGNFMSFGDSGARIYAESQVKTTFADVAGQDEAKDALREIVDFLHNPDKYTSIGANLPKGALLVGPPGTGKTLIARAVAGEAKVPFFSISGSEFVQMFVGMGAAKVRDLFKQASEKAPCIIFIDEIDAIGKKRDNTLGGGNDEREQTLNQLLTEMDGFDSRKGVVILAATNRPESLDKALLRPGRFDRRIQMELPDLEGRKAILEVHLKKVRHDNVDLDIVARATAGSSGAELANIVNEAALRAVRQGRQVVTTSDLEESVETVMAGAQRKGKVLSDKEKRIVAYHETGHALVAAMQTHSAPVHKITIVPRTSGALGYTMQVDEGEQYLMSKEDLFNRIATLTGGRAAEEVACNIVTTGASNDIEQATRLARAMVTMYGMSDDYDMMQLETVGNRYLGGDASTACSDRTSAEVDKAVLEIIKSAHEKARKIISDNMAIMDEAAAYLIDKETITGDEFMAIVRRHLPEKQ</sequence>
<keyword evidence="11 15" id="KW-1133">Transmembrane helix</keyword>
<keyword evidence="5 15" id="KW-0812">Transmembrane</keyword>
<evidence type="ECO:0000256" key="1">
    <source>
        <dbReference type="ARBA" id="ARBA00004370"/>
    </source>
</evidence>
<protein>
    <recommendedName>
        <fullName evidence="15">ATP-dependent zinc metalloprotease FtsH</fullName>
        <ecNumber evidence="15">3.4.24.-</ecNumber>
    </recommendedName>
</protein>
<dbReference type="HAMAP" id="MF_01458">
    <property type="entry name" value="FtsH"/>
    <property type="match status" value="1"/>
</dbReference>
<feature type="domain" description="AAA+ ATPase" evidence="17">
    <location>
        <begin position="217"/>
        <end position="356"/>
    </location>
</feature>
<feature type="transmembrane region" description="Helical" evidence="15">
    <location>
        <begin position="22"/>
        <end position="41"/>
    </location>
</feature>
<feature type="transmembrane region" description="Helical" evidence="15">
    <location>
        <begin position="128"/>
        <end position="147"/>
    </location>
</feature>
<dbReference type="GO" id="GO:0004176">
    <property type="term" value="F:ATP-dependent peptidase activity"/>
    <property type="evidence" value="ECO:0007669"/>
    <property type="project" value="InterPro"/>
</dbReference>
<dbReference type="EMBL" id="JADIMK010000012">
    <property type="protein sequence ID" value="MBO8455090.1"/>
    <property type="molecule type" value="Genomic_DNA"/>
</dbReference>
<evidence type="ECO:0000256" key="7">
    <source>
        <dbReference type="ARBA" id="ARBA00022741"/>
    </source>
</evidence>
<evidence type="ECO:0000256" key="16">
    <source>
        <dbReference type="RuleBase" id="RU003651"/>
    </source>
</evidence>
<dbReference type="AlphaFoldDB" id="A0A9D9MZA5"/>
<evidence type="ECO:0000256" key="14">
    <source>
        <dbReference type="ARBA" id="ARBA00061570"/>
    </source>
</evidence>
<dbReference type="PANTHER" id="PTHR23076">
    <property type="entry name" value="METALLOPROTEASE M41 FTSH"/>
    <property type="match status" value="1"/>
</dbReference>
<gene>
    <name evidence="15 18" type="primary">ftsH</name>
    <name evidence="18" type="ORF">IAC08_01625</name>
</gene>
<dbReference type="FunFam" id="3.40.50.300:FF:000001">
    <property type="entry name" value="ATP-dependent zinc metalloprotease FtsH"/>
    <property type="match status" value="1"/>
</dbReference>
<dbReference type="GO" id="GO:0004222">
    <property type="term" value="F:metalloendopeptidase activity"/>
    <property type="evidence" value="ECO:0007669"/>
    <property type="project" value="InterPro"/>
</dbReference>
<evidence type="ECO:0000256" key="6">
    <source>
        <dbReference type="ARBA" id="ARBA00022723"/>
    </source>
</evidence>
<dbReference type="GO" id="GO:0005886">
    <property type="term" value="C:plasma membrane"/>
    <property type="evidence" value="ECO:0007669"/>
    <property type="project" value="UniProtKB-SubCell"/>
</dbReference>
<dbReference type="SMART" id="SM00382">
    <property type="entry name" value="AAA"/>
    <property type="match status" value="1"/>
</dbReference>
<comment type="cofactor">
    <cofactor evidence="15">
        <name>Zn(2+)</name>
        <dbReference type="ChEBI" id="CHEBI:29105"/>
    </cofactor>
    <text evidence="15">Binds 1 zinc ion per subunit.</text>
</comment>
<reference evidence="18" key="1">
    <citation type="submission" date="2020-10" db="EMBL/GenBank/DDBJ databases">
        <authorList>
            <person name="Gilroy R."/>
        </authorList>
    </citation>
    <scope>NUCLEOTIDE SEQUENCE</scope>
    <source>
        <strain evidence="18">B1-3475</strain>
    </source>
</reference>
<evidence type="ECO:0000256" key="2">
    <source>
        <dbReference type="ARBA" id="ARBA00010044"/>
    </source>
</evidence>
<dbReference type="Pfam" id="PF06480">
    <property type="entry name" value="FtsH_ext"/>
    <property type="match status" value="1"/>
</dbReference>
<dbReference type="Pfam" id="PF01434">
    <property type="entry name" value="Peptidase_M41"/>
    <property type="match status" value="1"/>
</dbReference>
<keyword evidence="13 15" id="KW-0472">Membrane</keyword>
<dbReference type="FunFam" id="1.10.8.60:FF:000001">
    <property type="entry name" value="ATP-dependent zinc metalloprotease FtsH"/>
    <property type="match status" value="1"/>
</dbReference>
<keyword evidence="8 15" id="KW-0378">Hydrolase</keyword>
<evidence type="ECO:0000259" key="17">
    <source>
        <dbReference type="SMART" id="SM00382"/>
    </source>
</evidence>
<dbReference type="EC" id="3.4.24.-" evidence="15"/>
<name>A0A9D9MZA5_9BACT</name>
<dbReference type="Gene3D" id="1.10.8.60">
    <property type="match status" value="1"/>
</dbReference>
<accession>A0A9D9MZA5</accession>
<dbReference type="InterPro" id="IPR027417">
    <property type="entry name" value="P-loop_NTPase"/>
</dbReference>
<evidence type="ECO:0000256" key="10">
    <source>
        <dbReference type="ARBA" id="ARBA00022840"/>
    </source>
</evidence>